<protein>
    <submittedName>
        <fullName evidence="2">Uncharacterized protein</fullName>
    </submittedName>
</protein>
<gene>
    <name evidence="2" type="ORF">PSALAMII_LOCUS1107</name>
</gene>
<accession>A0A9W4IAT3</accession>
<evidence type="ECO:0000256" key="1">
    <source>
        <dbReference type="SAM" id="MobiDB-lite"/>
    </source>
</evidence>
<comment type="caution">
    <text evidence="2">The sequence shown here is derived from an EMBL/GenBank/DDBJ whole genome shotgun (WGS) entry which is preliminary data.</text>
</comment>
<dbReference type="AlphaFoldDB" id="A0A9W4IAT3"/>
<feature type="region of interest" description="Disordered" evidence="1">
    <location>
        <begin position="38"/>
        <end position="158"/>
    </location>
</feature>
<sequence>MTEHPRPRLFCTHCHATGHTVHNCWRVEHQAALIRQLTGPPSSMKGQPRHWGPKGRGAKRRRQDRRAALTPGGGDPSHHNVPAATRGEIAPAQVELTTAPPPSRPSGEADPPRPSSRPSGEAVPPSPTRTLQAPSEATPPSLSIATRAGRWELLGRQF</sequence>
<dbReference type="EMBL" id="CAJVPG010000035">
    <property type="protein sequence ID" value="CAG8268168.1"/>
    <property type="molecule type" value="Genomic_DNA"/>
</dbReference>
<organism evidence="2 3">
    <name type="scientific">Penicillium salamii</name>
    <dbReference type="NCBI Taxonomy" id="1612424"/>
    <lineage>
        <taxon>Eukaryota</taxon>
        <taxon>Fungi</taxon>
        <taxon>Dikarya</taxon>
        <taxon>Ascomycota</taxon>
        <taxon>Pezizomycotina</taxon>
        <taxon>Eurotiomycetes</taxon>
        <taxon>Eurotiomycetidae</taxon>
        <taxon>Eurotiales</taxon>
        <taxon>Aspergillaceae</taxon>
        <taxon>Penicillium</taxon>
    </lineage>
</organism>
<reference evidence="2" key="1">
    <citation type="submission" date="2021-07" db="EMBL/GenBank/DDBJ databases">
        <authorList>
            <person name="Branca A.L. A."/>
        </authorList>
    </citation>
    <scope>NUCLEOTIDE SEQUENCE</scope>
</reference>
<dbReference type="Proteomes" id="UP001152649">
    <property type="component" value="Unassembled WGS sequence"/>
</dbReference>
<evidence type="ECO:0000313" key="3">
    <source>
        <dbReference type="Proteomes" id="UP001152649"/>
    </source>
</evidence>
<name>A0A9W4IAT3_9EURO</name>
<evidence type="ECO:0000313" key="2">
    <source>
        <dbReference type="EMBL" id="CAG8268168.1"/>
    </source>
</evidence>
<keyword evidence="3" id="KW-1185">Reference proteome</keyword>
<proteinExistence type="predicted"/>
<feature type="compositionally biased region" description="Polar residues" evidence="1">
    <location>
        <begin position="128"/>
        <end position="144"/>
    </location>
</feature>
<feature type="compositionally biased region" description="Basic residues" evidence="1">
    <location>
        <begin position="47"/>
        <end position="64"/>
    </location>
</feature>